<dbReference type="GO" id="GO:0060070">
    <property type="term" value="P:canonical Wnt signaling pathway"/>
    <property type="evidence" value="ECO:0007669"/>
    <property type="project" value="TreeGrafter"/>
</dbReference>
<dbReference type="GO" id="GO:0017147">
    <property type="term" value="F:Wnt-protein binding"/>
    <property type="evidence" value="ECO:0007669"/>
    <property type="project" value="TreeGrafter"/>
</dbReference>
<keyword evidence="5" id="KW-1015">Disulfide bond</keyword>
<dbReference type="InterPro" id="IPR011042">
    <property type="entry name" value="6-blade_b-propeller_TolB-like"/>
</dbReference>
<keyword evidence="7" id="KW-0325">Glycoprotein</keyword>
<dbReference type="AlphaFoldDB" id="A0A183DR56"/>
<evidence type="ECO:0000256" key="6">
    <source>
        <dbReference type="ARBA" id="ARBA00023176"/>
    </source>
</evidence>
<dbReference type="GO" id="GO:0005905">
    <property type="term" value="C:clathrin-coated pit"/>
    <property type="evidence" value="ECO:0007669"/>
    <property type="project" value="UniProtKB-KW"/>
</dbReference>
<feature type="repeat" description="LDL-receptor class B" evidence="9">
    <location>
        <begin position="58"/>
        <end position="101"/>
    </location>
</feature>
<evidence type="ECO:0000256" key="4">
    <source>
        <dbReference type="ARBA" id="ARBA00022737"/>
    </source>
</evidence>
<reference evidence="11" key="1">
    <citation type="submission" date="2016-06" db="UniProtKB">
        <authorList>
            <consortium name="WormBaseParasite"/>
        </authorList>
    </citation>
    <scope>IDENTIFICATION</scope>
</reference>
<feature type="repeat" description="LDL-receptor class B" evidence="9">
    <location>
        <begin position="102"/>
        <end position="146"/>
    </location>
</feature>
<evidence type="ECO:0000256" key="5">
    <source>
        <dbReference type="ARBA" id="ARBA00023157"/>
    </source>
</evidence>
<dbReference type="PROSITE" id="PS51120">
    <property type="entry name" value="LDLRB"/>
    <property type="match status" value="4"/>
</dbReference>
<dbReference type="GO" id="GO:0005886">
    <property type="term" value="C:plasma membrane"/>
    <property type="evidence" value="ECO:0007669"/>
    <property type="project" value="TreeGrafter"/>
</dbReference>
<dbReference type="GO" id="GO:0042813">
    <property type="term" value="F:Wnt receptor activity"/>
    <property type="evidence" value="ECO:0007669"/>
    <property type="project" value="TreeGrafter"/>
</dbReference>
<keyword evidence="4" id="KW-0677">Repeat</keyword>
<feature type="domain" description="EGF-like" evidence="10">
    <location>
        <begin position="504"/>
        <end position="541"/>
    </location>
</feature>
<evidence type="ECO:0000256" key="1">
    <source>
        <dbReference type="ARBA" id="ARBA00004479"/>
    </source>
</evidence>
<feature type="domain" description="EGF-like" evidence="10">
    <location>
        <begin position="197"/>
        <end position="233"/>
    </location>
</feature>
<organism evidence="11">
    <name type="scientific">Gongylonema pulchrum</name>
    <dbReference type="NCBI Taxonomy" id="637853"/>
    <lineage>
        <taxon>Eukaryota</taxon>
        <taxon>Metazoa</taxon>
        <taxon>Ecdysozoa</taxon>
        <taxon>Nematoda</taxon>
        <taxon>Chromadorea</taxon>
        <taxon>Rhabditida</taxon>
        <taxon>Spirurina</taxon>
        <taxon>Spiruromorpha</taxon>
        <taxon>Spiruroidea</taxon>
        <taxon>Gongylonematidae</taxon>
        <taxon>Gongylonema</taxon>
    </lineage>
</organism>
<evidence type="ECO:0000256" key="2">
    <source>
        <dbReference type="ARBA" id="ARBA00022536"/>
    </source>
</evidence>
<dbReference type="SUPFAM" id="SSF57184">
    <property type="entry name" value="Growth factor receptor domain"/>
    <property type="match status" value="1"/>
</dbReference>
<dbReference type="InterPro" id="IPR000742">
    <property type="entry name" value="EGF"/>
</dbReference>
<dbReference type="SUPFAM" id="SSF63825">
    <property type="entry name" value="YWTD domain"/>
    <property type="match status" value="4"/>
</dbReference>
<proteinExistence type="predicted"/>
<feature type="repeat" description="LDL-receptor class B" evidence="9">
    <location>
        <begin position="657"/>
        <end position="700"/>
    </location>
</feature>
<dbReference type="InterPro" id="IPR050778">
    <property type="entry name" value="Cueball_EGF_LRP_Nidogen"/>
</dbReference>
<feature type="repeat" description="LDL-receptor class B" evidence="9">
    <location>
        <begin position="14"/>
        <end position="57"/>
    </location>
</feature>
<dbReference type="PANTHER" id="PTHR46513">
    <property type="entry name" value="VITELLOGENIN RECEPTOR-LIKE PROTEIN-RELATED-RELATED"/>
    <property type="match status" value="1"/>
</dbReference>
<dbReference type="Gene3D" id="2.120.10.30">
    <property type="entry name" value="TolB, C-terminal domain"/>
    <property type="match status" value="6"/>
</dbReference>
<comment type="subcellular location">
    <subcellularLocation>
        <location evidence="8">Membrane</location>
        <location evidence="8">Coated pit</location>
    </subcellularLocation>
    <subcellularLocation>
        <location evidence="1">Membrane</location>
        <topology evidence="1">Single-pass type I membrane protein</topology>
    </subcellularLocation>
</comment>
<evidence type="ECO:0000259" key="10">
    <source>
        <dbReference type="SMART" id="SM00181"/>
    </source>
</evidence>
<evidence type="ECO:0000256" key="8">
    <source>
        <dbReference type="ARBA" id="ARBA00037878"/>
    </source>
</evidence>
<accession>A0A183DR56</accession>
<keyword evidence="6" id="KW-0472">Membrane</keyword>
<evidence type="ECO:0000256" key="9">
    <source>
        <dbReference type="PROSITE-ProRule" id="PRU00461"/>
    </source>
</evidence>
<name>A0A183DR56_9BILA</name>
<evidence type="ECO:0000256" key="7">
    <source>
        <dbReference type="ARBA" id="ARBA00023180"/>
    </source>
</evidence>
<evidence type="ECO:0000256" key="3">
    <source>
        <dbReference type="ARBA" id="ARBA00022729"/>
    </source>
</evidence>
<dbReference type="SMART" id="SM00181">
    <property type="entry name" value="EGF"/>
    <property type="match status" value="3"/>
</dbReference>
<feature type="domain" description="EGF-like" evidence="10">
    <location>
        <begin position="796"/>
        <end position="836"/>
    </location>
</feature>
<keyword evidence="6" id="KW-0168">Coated pit</keyword>
<keyword evidence="2" id="KW-0245">EGF-like domain</keyword>
<dbReference type="InterPro" id="IPR000033">
    <property type="entry name" value="LDLR_classB_rpt"/>
</dbReference>
<sequence>LDITEGITLDWVARNLYWVDSSLNTVEVASLERPSARTVLIHENVDQPRGIAVDPTKGLLFWTDWGQNPRIERANMDGTERRILVNTKIYWPNTIALDLTTDRVYFADSKLDYIDFVNYDGGGRTQVLSSTKFVQHPHALAVFEDMIYYSDRRLQRLQLYPKYPNGTSMEYPSHTFSKALGVTAVHPILQPRSEKNPCAGDPCSDLCLIGKQMTYTCKCPMGKILDAAGKNCISDMKPFLMLIQKTNIYGLSMDEAVNGTPALSGMVPLAGLSNTYDAAYDPETTEIFYLEHGTTGRIIGPNSLSESRIMQILPDRINRTLIVASQIPDDSYAMAMDWIGRNMYVANKISQTIEVVRTKDIQYRATILSNDQSPTAVANPVALAVDSDRGLLFWLDRGALDTTNQRLYFSESKAGRISFVTYDGQDRHYVLNDVGKQPRGIAFFNNHLFYADSAFDSIEVATLSGDGQPPQFEHFKKDVDQLINIKALPDEPYLRQFSAVQSHPCHTNNGNCEHLCIPRAFSQHQCMCATGYSLDGSTHCKLFDQSFLVVATKTRITGIPLHEEQAKSVAMEPIGGTAITAVDFEFESKSLFVAESSGPNRGIYKVTLGSGEVKTIVKDSFGSFTIRSIALDGKHRKILLSTKTETPTSLAVDPIGRYLYWADQGQKPSIQRALLDGSNRQVIVHGNIAEPTDLIVDPNSHMVYWTDAKLDGIYRVRADGGTPELVRNDIAAAAGISLRGQTMYWTDNRLEKVFSASSRPNQTSILLSPTTIAAGLADLGNVVVFDESAQPKATSPCQITDNLRKTPCAQLCFSSPGSQSPLCACARGILKGRSCEEPDTYLMFADGEHVVDAPIEPDVKASNPLKEALPRIENLQSFDVDVNLRRIYMVTESPGGANISWFPMNQPDKRRLVFGPTKNKLAEPVRHISDMKLDWLTQKLYFTTGRLVFGPTKNKLAEPVRHISDMKLDWLTQKLYFTTGRNGKVYVIDVQGEHAATVANGDWTYALALDPCAGFIFWSDSGYKIAGGEGCF</sequence>
<keyword evidence="3" id="KW-0732">Signal</keyword>
<dbReference type="FunFam" id="2.120.10.30:FF:000241">
    <property type="entry name" value="Low-density lipoprotein receptor-related protein 6"/>
    <property type="match status" value="1"/>
</dbReference>
<dbReference type="SMART" id="SM00135">
    <property type="entry name" value="LY"/>
    <property type="match status" value="11"/>
</dbReference>
<dbReference type="WBParaSite" id="GPUH_0001121001-mRNA-1">
    <property type="protein sequence ID" value="GPUH_0001121001-mRNA-1"/>
    <property type="gene ID" value="GPUH_0001121001"/>
</dbReference>
<protein>
    <submittedName>
        <fullName evidence="11">EGF-like domain-containing protein</fullName>
    </submittedName>
</protein>
<dbReference type="PANTHER" id="PTHR46513:SF13">
    <property type="entry name" value="EGF-LIKE DOMAIN-CONTAINING PROTEIN"/>
    <property type="match status" value="1"/>
</dbReference>
<evidence type="ECO:0000313" key="11">
    <source>
        <dbReference type="WBParaSite" id="GPUH_0001121001-mRNA-1"/>
    </source>
</evidence>
<dbReference type="InterPro" id="IPR009030">
    <property type="entry name" value="Growth_fac_rcpt_cys_sf"/>
</dbReference>
<dbReference type="InterPro" id="IPR056588">
    <property type="entry name" value="EGF_LRP2"/>
</dbReference>
<dbReference type="Pfam" id="PF00058">
    <property type="entry name" value="Ldl_recept_b"/>
    <property type="match status" value="3"/>
</dbReference>
<dbReference type="Pfam" id="PF24468">
    <property type="entry name" value="EGF_LRP2"/>
    <property type="match status" value="1"/>
</dbReference>